<protein>
    <submittedName>
        <fullName evidence="3">HET-domain-containing protein</fullName>
    </submittedName>
</protein>
<dbReference type="PANTHER" id="PTHR10622:SF10">
    <property type="entry name" value="HET DOMAIN-CONTAINING PROTEIN"/>
    <property type="match status" value="1"/>
</dbReference>
<name>A0A2J6RFH8_HYAVF</name>
<evidence type="ECO:0000313" key="4">
    <source>
        <dbReference type="Proteomes" id="UP000235786"/>
    </source>
</evidence>
<dbReference type="STRING" id="1149755.A0A2J6RFH8"/>
<keyword evidence="4" id="KW-1185">Reference proteome</keyword>
<dbReference type="InterPro" id="IPR010730">
    <property type="entry name" value="HET"/>
</dbReference>
<evidence type="ECO:0000259" key="1">
    <source>
        <dbReference type="Pfam" id="PF06985"/>
    </source>
</evidence>
<sequence>MRLLDVKTLKFHEFYDEDENRPYAILSHTWGAEECTFQQMTAAEPGVELRNGYRKIKYCCEQAADDGFQWAWIDTCCIDKTNSVELSEAINSMFKWYQQAAICYVYLADVETMSQIRTSRWFARGWTLQELIAPHDVRFYSASWQYLGDKLKLCDQISEITGIQPEVLSTGQFEQITISRRMCWAANRKTTRVEDASYCLLGIFNVNMPLLYGEGSKAFIRLQESIMKVSDDQTLFAWNLPTDVEDDTKSQDLPMLGGSLAPKSISVPMFSRNQACGLLANSPTQFLSQHQIRALPHFPVTPAAVVSNGVQIELPVVSSGAEKFAILPCTVEGRLDAYLGFSLYGWDERWHARVGKLVLLAGHLMDSAKTQILLIKEPVTRPAVSLLPLFRLQLNAEIRGLSLSVKELYCMSHVVRYDDYTMEIRNIRGGPFGIYFLSMKSNEEFSEGRRLPDIEFAVIVGLSAADLKLPWLALVPLLRFNHVDEDFHTWLQIDSQLVRWCMTANQLKELFDKFEVDEMPFLAGRTVHLRQCLREWTKKWSGQERKFSGQSSVIGDVVWVYKCQYQRKEWINLIMGFEVVQKNLAEKSTSVNVNLKRGWGRTKETSRKHITNDFANV</sequence>
<proteinExistence type="predicted"/>
<dbReference type="AlphaFoldDB" id="A0A2J6RFH8"/>
<reference evidence="3 4" key="1">
    <citation type="submission" date="2016-04" db="EMBL/GenBank/DDBJ databases">
        <title>A degradative enzymes factory behind the ericoid mycorrhizal symbiosis.</title>
        <authorList>
            <consortium name="DOE Joint Genome Institute"/>
            <person name="Martino E."/>
            <person name="Morin E."/>
            <person name="Grelet G."/>
            <person name="Kuo A."/>
            <person name="Kohler A."/>
            <person name="Daghino S."/>
            <person name="Barry K."/>
            <person name="Choi C."/>
            <person name="Cichocki N."/>
            <person name="Clum A."/>
            <person name="Copeland A."/>
            <person name="Hainaut M."/>
            <person name="Haridas S."/>
            <person name="Labutti K."/>
            <person name="Lindquist E."/>
            <person name="Lipzen A."/>
            <person name="Khouja H.-R."/>
            <person name="Murat C."/>
            <person name="Ohm R."/>
            <person name="Olson A."/>
            <person name="Spatafora J."/>
            <person name="Veneault-Fourrey C."/>
            <person name="Henrissat B."/>
            <person name="Grigoriev I."/>
            <person name="Martin F."/>
            <person name="Perotto S."/>
        </authorList>
    </citation>
    <scope>NUCLEOTIDE SEQUENCE [LARGE SCALE GENOMIC DNA]</scope>
    <source>
        <strain evidence="3 4">F</strain>
    </source>
</reference>
<dbReference type="PANTHER" id="PTHR10622">
    <property type="entry name" value="HET DOMAIN-CONTAINING PROTEIN"/>
    <property type="match status" value="1"/>
</dbReference>
<dbReference type="OrthoDB" id="674604at2759"/>
<dbReference type="Pfam" id="PF26640">
    <property type="entry name" value="DUF8212"/>
    <property type="match status" value="1"/>
</dbReference>
<dbReference type="InterPro" id="IPR058525">
    <property type="entry name" value="DUF8212"/>
</dbReference>
<evidence type="ECO:0000259" key="2">
    <source>
        <dbReference type="Pfam" id="PF26640"/>
    </source>
</evidence>
<dbReference type="Proteomes" id="UP000235786">
    <property type="component" value="Unassembled WGS sequence"/>
</dbReference>
<dbReference type="Pfam" id="PF06985">
    <property type="entry name" value="HET"/>
    <property type="match status" value="1"/>
</dbReference>
<evidence type="ECO:0000313" key="3">
    <source>
        <dbReference type="EMBL" id="PMD37275.1"/>
    </source>
</evidence>
<dbReference type="EMBL" id="KZ613949">
    <property type="protein sequence ID" value="PMD37275.1"/>
    <property type="molecule type" value="Genomic_DNA"/>
</dbReference>
<gene>
    <name evidence="3" type="ORF">L207DRAFT_514568</name>
</gene>
<feature type="domain" description="DUF8212" evidence="2">
    <location>
        <begin position="217"/>
        <end position="301"/>
    </location>
</feature>
<organism evidence="3 4">
    <name type="scientific">Hyaloscypha variabilis (strain UAMH 11265 / GT02V1 / F)</name>
    <name type="common">Meliniomyces variabilis</name>
    <dbReference type="NCBI Taxonomy" id="1149755"/>
    <lineage>
        <taxon>Eukaryota</taxon>
        <taxon>Fungi</taxon>
        <taxon>Dikarya</taxon>
        <taxon>Ascomycota</taxon>
        <taxon>Pezizomycotina</taxon>
        <taxon>Leotiomycetes</taxon>
        <taxon>Helotiales</taxon>
        <taxon>Hyaloscyphaceae</taxon>
        <taxon>Hyaloscypha</taxon>
        <taxon>Hyaloscypha variabilis</taxon>
    </lineage>
</organism>
<accession>A0A2J6RFH8</accession>
<feature type="domain" description="Heterokaryon incompatibility" evidence="1">
    <location>
        <begin position="23"/>
        <end position="111"/>
    </location>
</feature>